<comment type="subcellular location">
    <subcellularLocation>
        <location evidence="1">Cell membrane</location>
        <topology evidence="1">Multi-pass membrane protein</topology>
    </subcellularLocation>
</comment>
<feature type="transmembrane region" description="Helical" evidence="8">
    <location>
        <begin position="197"/>
        <end position="215"/>
    </location>
</feature>
<dbReference type="InterPro" id="IPR038731">
    <property type="entry name" value="RgtA/B/C-like"/>
</dbReference>
<keyword evidence="4" id="KW-0808">Transferase</keyword>
<protein>
    <recommendedName>
        <fullName evidence="9">Glycosyltransferase RgtA/B/C/D-like domain-containing protein</fullName>
    </recommendedName>
</protein>
<evidence type="ECO:0000256" key="2">
    <source>
        <dbReference type="ARBA" id="ARBA00022475"/>
    </source>
</evidence>
<evidence type="ECO:0000256" key="6">
    <source>
        <dbReference type="ARBA" id="ARBA00022989"/>
    </source>
</evidence>
<keyword evidence="6 8" id="KW-1133">Transmembrane helix</keyword>
<feature type="domain" description="Glycosyltransferase RgtA/B/C/D-like" evidence="9">
    <location>
        <begin position="54"/>
        <end position="215"/>
    </location>
</feature>
<evidence type="ECO:0000313" key="11">
    <source>
        <dbReference type="Proteomes" id="UP000305675"/>
    </source>
</evidence>
<dbReference type="RefSeq" id="WP_136861437.1">
    <property type="nucleotide sequence ID" value="NZ_SWCJ01000001.1"/>
</dbReference>
<feature type="transmembrane region" description="Helical" evidence="8">
    <location>
        <begin position="305"/>
        <end position="324"/>
    </location>
</feature>
<gene>
    <name evidence="10" type="ORF">FCL42_00590</name>
</gene>
<organism evidence="10 11">
    <name type="scientific">Ferrimonas aestuarii</name>
    <dbReference type="NCBI Taxonomy" id="2569539"/>
    <lineage>
        <taxon>Bacteria</taxon>
        <taxon>Pseudomonadati</taxon>
        <taxon>Pseudomonadota</taxon>
        <taxon>Gammaproteobacteria</taxon>
        <taxon>Alteromonadales</taxon>
        <taxon>Ferrimonadaceae</taxon>
        <taxon>Ferrimonas</taxon>
    </lineage>
</organism>
<keyword evidence="7 8" id="KW-0472">Membrane</keyword>
<name>A0A4U1BT19_9GAMM</name>
<dbReference type="GO" id="GO:0005886">
    <property type="term" value="C:plasma membrane"/>
    <property type="evidence" value="ECO:0007669"/>
    <property type="project" value="UniProtKB-SubCell"/>
</dbReference>
<dbReference type="AlphaFoldDB" id="A0A4U1BT19"/>
<dbReference type="PANTHER" id="PTHR33908">
    <property type="entry name" value="MANNOSYLTRANSFERASE YKCB-RELATED"/>
    <property type="match status" value="1"/>
</dbReference>
<dbReference type="PANTHER" id="PTHR33908:SF11">
    <property type="entry name" value="MEMBRANE PROTEIN"/>
    <property type="match status" value="1"/>
</dbReference>
<feature type="transmembrane region" description="Helical" evidence="8">
    <location>
        <begin position="106"/>
        <end position="128"/>
    </location>
</feature>
<feature type="transmembrane region" description="Helical" evidence="8">
    <location>
        <begin position="250"/>
        <end position="269"/>
    </location>
</feature>
<feature type="transmembrane region" description="Helical" evidence="8">
    <location>
        <begin position="155"/>
        <end position="185"/>
    </location>
</feature>
<dbReference type="EMBL" id="SWCJ01000001">
    <property type="protein sequence ID" value="TKB58289.1"/>
    <property type="molecule type" value="Genomic_DNA"/>
</dbReference>
<keyword evidence="2" id="KW-1003">Cell membrane</keyword>
<evidence type="ECO:0000259" key="9">
    <source>
        <dbReference type="Pfam" id="PF13231"/>
    </source>
</evidence>
<reference evidence="10 11" key="1">
    <citation type="submission" date="2019-04" db="EMBL/GenBank/DDBJ databases">
        <authorList>
            <person name="Hwang J.C."/>
        </authorList>
    </citation>
    <scope>NUCLEOTIDE SEQUENCE [LARGE SCALE GENOMIC DNA]</scope>
    <source>
        <strain evidence="10 11">IMCC35002</strain>
    </source>
</reference>
<feature type="transmembrane region" description="Helical" evidence="8">
    <location>
        <begin position="74"/>
        <end position="94"/>
    </location>
</feature>
<evidence type="ECO:0000256" key="3">
    <source>
        <dbReference type="ARBA" id="ARBA00022676"/>
    </source>
</evidence>
<evidence type="ECO:0000256" key="4">
    <source>
        <dbReference type="ARBA" id="ARBA00022679"/>
    </source>
</evidence>
<evidence type="ECO:0000256" key="8">
    <source>
        <dbReference type="SAM" id="Phobius"/>
    </source>
</evidence>
<keyword evidence="5 8" id="KW-0812">Transmembrane</keyword>
<dbReference type="GO" id="GO:0016763">
    <property type="term" value="F:pentosyltransferase activity"/>
    <property type="evidence" value="ECO:0007669"/>
    <property type="project" value="TreeGrafter"/>
</dbReference>
<dbReference type="InterPro" id="IPR050297">
    <property type="entry name" value="LipidA_mod_glycosyltrf_83"/>
</dbReference>
<comment type="caution">
    <text evidence="10">The sequence shown here is derived from an EMBL/GenBank/DDBJ whole genome shotgun (WGS) entry which is preliminary data.</text>
</comment>
<sequence length="488" mass="54241">MKLPQNSAQSQRMSYLLIAVIALIHLAIAGQVPLGVDEAHYALYALHPALSYFDHPPLVGWLQMLIAPFGYSEFTVRLVPTLLFAMASIQVLHLTRQLFPAADERAPFVAVAILNLAPFLQLMGWGLVPDMPLMVVALAAIQVTYKLHKAPSLGLWLALGALYGLAGLSKYTAVFLPLGLIGFMCQYHGWRWILKPAPWLAALLALALISPVLIWNQANDWISFNYQTDRGLTVNAWQLKDAVVIQLAQAGLYSFLAYVGAIAATLALLRKRWQSDKDSAALLVWSAWPLLLVIGYSAGDGPVLPNWPAMAWTLLAPLSAVWIIEQWQQRWVRLLTYASTSLSLVVIGFVFLFFAFMPLKTMPFMAKALRDLNGWQQAAQHAATLKSEHFGPNSDAVLLVDNWTKASRIAWYAYPEQTQVLANRTTQFSIWFGQPSPQSRGILVRDKGAEANLDYPQFGLSCERIDSLETGIDGIAINQFQFYLCQAK</sequence>
<dbReference type="OrthoDB" id="108054at2"/>
<evidence type="ECO:0000256" key="7">
    <source>
        <dbReference type="ARBA" id="ARBA00023136"/>
    </source>
</evidence>
<proteinExistence type="predicted"/>
<dbReference type="Proteomes" id="UP000305675">
    <property type="component" value="Unassembled WGS sequence"/>
</dbReference>
<keyword evidence="3" id="KW-0328">Glycosyltransferase</keyword>
<evidence type="ECO:0000313" key="10">
    <source>
        <dbReference type="EMBL" id="TKB58289.1"/>
    </source>
</evidence>
<accession>A0A4U1BT19</accession>
<dbReference type="GO" id="GO:0009103">
    <property type="term" value="P:lipopolysaccharide biosynthetic process"/>
    <property type="evidence" value="ECO:0007669"/>
    <property type="project" value="UniProtKB-ARBA"/>
</dbReference>
<evidence type="ECO:0000256" key="1">
    <source>
        <dbReference type="ARBA" id="ARBA00004651"/>
    </source>
</evidence>
<dbReference type="Pfam" id="PF13231">
    <property type="entry name" value="PMT_2"/>
    <property type="match status" value="1"/>
</dbReference>
<feature type="transmembrane region" description="Helical" evidence="8">
    <location>
        <begin position="281"/>
        <end position="299"/>
    </location>
</feature>
<evidence type="ECO:0000256" key="5">
    <source>
        <dbReference type="ARBA" id="ARBA00022692"/>
    </source>
</evidence>
<feature type="transmembrane region" description="Helical" evidence="8">
    <location>
        <begin position="336"/>
        <end position="357"/>
    </location>
</feature>
<keyword evidence="11" id="KW-1185">Reference proteome</keyword>